<dbReference type="InterPro" id="IPR004358">
    <property type="entry name" value="Sig_transdc_His_kin-like_C"/>
</dbReference>
<keyword evidence="3" id="KW-0597">Phosphoprotein</keyword>
<dbReference type="EMBL" id="JAKLTR010000007">
    <property type="protein sequence ID" value="MCG2615122.1"/>
    <property type="molecule type" value="Genomic_DNA"/>
</dbReference>
<dbReference type="PANTHER" id="PTHR43711:SF1">
    <property type="entry name" value="HISTIDINE KINASE 1"/>
    <property type="match status" value="1"/>
</dbReference>
<dbReference type="Gene3D" id="3.30.565.10">
    <property type="entry name" value="Histidine kinase-like ATPase, C-terminal domain"/>
    <property type="match status" value="1"/>
</dbReference>
<dbReference type="RefSeq" id="WP_237872180.1">
    <property type="nucleotide sequence ID" value="NZ_JAKLTR010000007.1"/>
</dbReference>
<dbReference type="EC" id="2.7.13.3" evidence="2"/>
<dbReference type="PANTHER" id="PTHR43711">
    <property type="entry name" value="TWO-COMPONENT HISTIDINE KINASE"/>
    <property type="match status" value="1"/>
</dbReference>
<dbReference type="InterPro" id="IPR050736">
    <property type="entry name" value="Sensor_HK_Regulatory"/>
</dbReference>
<evidence type="ECO:0000256" key="6">
    <source>
        <dbReference type="ARBA" id="ARBA00023012"/>
    </source>
</evidence>
<dbReference type="SUPFAM" id="SSF55874">
    <property type="entry name" value="ATPase domain of HSP90 chaperone/DNA topoisomerase II/histidine kinase"/>
    <property type="match status" value="1"/>
</dbReference>
<keyword evidence="9" id="KW-1185">Reference proteome</keyword>
<dbReference type="GO" id="GO:0016301">
    <property type="term" value="F:kinase activity"/>
    <property type="evidence" value="ECO:0007669"/>
    <property type="project" value="UniProtKB-KW"/>
</dbReference>
<accession>A0ABS9KS50</accession>
<dbReference type="Gene3D" id="3.30.450.20">
    <property type="entry name" value="PAS domain"/>
    <property type="match status" value="1"/>
</dbReference>
<reference evidence="8" key="1">
    <citation type="submission" date="2022-01" db="EMBL/GenBank/DDBJ databases">
        <authorList>
            <person name="Jo J.-H."/>
            <person name="Im W.-T."/>
        </authorList>
    </citation>
    <scope>NUCLEOTIDE SEQUENCE</scope>
    <source>
        <strain evidence="8">NA20</strain>
    </source>
</reference>
<dbReference type="Pfam" id="PF02518">
    <property type="entry name" value="HATPase_c"/>
    <property type="match status" value="1"/>
</dbReference>
<dbReference type="PROSITE" id="PS50109">
    <property type="entry name" value="HIS_KIN"/>
    <property type="match status" value="1"/>
</dbReference>
<evidence type="ECO:0000256" key="3">
    <source>
        <dbReference type="ARBA" id="ARBA00022553"/>
    </source>
</evidence>
<dbReference type="SUPFAM" id="SSF55785">
    <property type="entry name" value="PYP-like sensor domain (PAS domain)"/>
    <property type="match status" value="1"/>
</dbReference>
<evidence type="ECO:0000313" key="8">
    <source>
        <dbReference type="EMBL" id="MCG2615122.1"/>
    </source>
</evidence>
<evidence type="ECO:0000313" key="9">
    <source>
        <dbReference type="Proteomes" id="UP001165367"/>
    </source>
</evidence>
<sequence length="377" mass="41926">MQSDTRYNIDSRREDFEDLFEHSLTGNIIASPDGKIERVNNKLASWVKASATQIRGRSFSDLLTIGGRIYYETHLAPLLRMQGHFDEVAVELMGEGGTKVPVLINAIERRDTDNNPVFIRFTVFKAADRRIYEQNLKELKATFETNLIQAEQLTHYREQFIAVLGHDLRNPVGSILASASLLSGDHSPDINARAVQLIRKSALRISELITNTMDFARTRLGEGIVLTLTSVPLKPVIDQVIDELMSIWPSKIIIRDIKLPDPILCDEARIAQLVSNLLANAITHGATDQPVSAEAGIRNGLLHISVCNEGDPIDQLQISDIFQPFRREQTGKNQNNPRQGLGLGLYISSEIAKAHNGSLSVTSTSEQTCFTFTMPVL</sequence>
<dbReference type="SMART" id="SM00388">
    <property type="entry name" value="HisKA"/>
    <property type="match status" value="1"/>
</dbReference>
<comment type="catalytic activity">
    <reaction evidence="1">
        <text>ATP + protein L-histidine = ADP + protein N-phospho-L-histidine.</text>
        <dbReference type="EC" id="2.7.13.3"/>
    </reaction>
</comment>
<feature type="domain" description="Histidine kinase" evidence="7">
    <location>
        <begin position="163"/>
        <end position="377"/>
    </location>
</feature>
<dbReference type="Gene3D" id="1.10.287.130">
    <property type="match status" value="1"/>
</dbReference>
<evidence type="ECO:0000256" key="5">
    <source>
        <dbReference type="ARBA" id="ARBA00022777"/>
    </source>
</evidence>
<proteinExistence type="predicted"/>
<comment type="caution">
    <text evidence="8">The sequence shown here is derived from an EMBL/GenBank/DDBJ whole genome shotgun (WGS) entry which is preliminary data.</text>
</comment>
<dbReference type="Pfam" id="PF00512">
    <property type="entry name" value="HisKA"/>
    <property type="match status" value="1"/>
</dbReference>
<evidence type="ECO:0000259" key="7">
    <source>
        <dbReference type="PROSITE" id="PS50109"/>
    </source>
</evidence>
<dbReference type="InterPro" id="IPR003594">
    <property type="entry name" value="HATPase_dom"/>
</dbReference>
<protein>
    <recommendedName>
        <fullName evidence="2">histidine kinase</fullName>
        <ecNumber evidence="2">2.7.13.3</ecNumber>
    </recommendedName>
</protein>
<evidence type="ECO:0000256" key="2">
    <source>
        <dbReference type="ARBA" id="ARBA00012438"/>
    </source>
</evidence>
<evidence type="ECO:0000256" key="4">
    <source>
        <dbReference type="ARBA" id="ARBA00022679"/>
    </source>
</evidence>
<keyword evidence="6" id="KW-0902">Two-component regulatory system</keyword>
<dbReference type="InterPro" id="IPR003661">
    <property type="entry name" value="HisK_dim/P_dom"/>
</dbReference>
<dbReference type="Proteomes" id="UP001165367">
    <property type="component" value="Unassembled WGS sequence"/>
</dbReference>
<dbReference type="InterPro" id="IPR035965">
    <property type="entry name" value="PAS-like_dom_sf"/>
</dbReference>
<dbReference type="Pfam" id="PF13426">
    <property type="entry name" value="PAS_9"/>
    <property type="match status" value="1"/>
</dbReference>
<keyword evidence="4" id="KW-0808">Transferase</keyword>
<name>A0ABS9KS50_9BACT</name>
<keyword evidence="5 8" id="KW-0418">Kinase</keyword>
<dbReference type="InterPro" id="IPR000014">
    <property type="entry name" value="PAS"/>
</dbReference>
<dbReference type="SUPFAM" id="SSF47384">
    <property type="entry name" value="Homodimeric domain of signal transducing histidine kinase"/>
    <property type="match status" value="1"/>
</dbReference>
<evidence type="ECO:0000256" key="1">
    <source>
        <dbReference type="ARBA" id="ARBA00000085"/>
    </source>
</evidence>
<dbReference type="PRINTS" id="PR00344">
    <property type="entry name" value="BCTRLSENSOR"/>
</dbReference>
<organism evidence="8 9">
    <name type="scientific">Terrimonas ginsenosidimutans</name>
    <dbReference type="NCBI Taxonomy" id="2908004"/>
    <lineage>
        <taxon>Bacteria</taxon>
        <taxon>Pseudomonadati</taxon>
        <taxon>Bacteroidota</taxon>
        <taxon>Chitinophagia</taxon>
        <taxon>Chitinophagales</taxon>
        <taxon>Chitinophagaceae</taxon>
        <taxon>Terrimonas</taxon>
    </lineage>
</organism>
<dbReference type="InterPro" id="IPR005467">
    <property type="entry name" value="His_kinase_dom"/>
</dbReference>
<gene>
    <name evidence="8" type="ORF">LZZ85_12555</name>
</gene>
<dbReference type="SMART" id="SM00387">
    <property type="entry name" value="HATPase_c"/>
    <property type="match status" value="1"/>
</dbReference>
<dbReference type="CDD" id="cd00082">
    <property type="entry name" value="HisKA"/>
    <property type="match status" value="1"/>
</dbReference>
<dbReference type="InterPro" id="IPR036097">
    <property type="entry name" value="HisK_dim/P_sf"/>
</dbReference>
<dbReference type="InterPro" id="IPR036890">
    <property type="entry name" value="HATPase_C_sf"/>
</dbReference>